<accession>A0ABT4VA76</accession>
<name>A0ABT4VA76_9PSEU</name>
<proteinExistence type="predicted"/>
<gene>
    <name evidence="1" type="ORF">OU415_36000</name>
</gene>
<reference evidence="1 2" key="1">
    <citation type="submission" date="2022-11" db="EMBL/GenBank/DDBJ databases">
        <title>Draft genome sequence of Saccharopolyspora sp. WRP15-2 isolated from rhizosphere soils of wild rice in Thailand.</title>
        <authorList>
            <person name="Duangmal K."/>
            <person name="Kammanee S."/>
            <person name="Muangham S."/>
        </authorList>
    </citation>
    <scope>NUCLEOTIDE SEQUENCE [LARGE SCALE GENOMIC DNA]</scope>
    <source>
        <strain evidence="1 2">WRP15-2</strain>
    </source>
</reference>
<dbReference type="EMBL" id="JAQGLA010000125">
    <property type="protein sequence ID" value="MDA3630875.1"/>
    <property type="molecule type" value="Genomic_DNA"/>
</dbReference>
<protein>
    <submittedName>
        <fullName evidence="1">Uncharacterized protein</fullName>
    </submittedName>
</protein>
<evidence type="ECO:0000313" key="1">
    <source>
        <dbReference type="EMBL" id="MDA3630875.1"/>
    </source>
</evidence>
<dbReference type="Proteomes" id="UP001210380">
    <property type="component" value="Unassembled WGS sequence"/>
</dbReference>
<comment type="caution">
    <text evidence="1">The sequence shown here is derived from an EMBL/GenBank/DDBJ whole genome shotgun (WGS) entry which is preliminary data.</text>
</comment>
<sequence length="101" mass="12564">MTARRMYWEARVGWALKRYRRFLRRPGRWLYLPRADLYSPHDPADARDELELLLSELPPRTRAELRRILVPLDEEFRRRTFRDPVLERPAAWWRQRLRDGY</sequence>
<organism evidence="1 2">
    <name type="scientific">Saccharopolyspora oryzae</name>
    <dbReference type="NCBI Taxonomy" id="2997343"/>
    <lineage>
        <taxon>Bacteria</taxon>
        <taxon>Bacillati</taxon>
        <taxon>Actinomycetota</taxon>
        <taxon>Actinomycetes</taxon>
        <taxon>Pseudonocardiales</taxon>
        <taxon>Pseudonocardiaceae</taxon>
        <taxon>Saccharopolyspora</taxon>
    </lineage>
</organism>
<dbReference type="RefSeq" id="WP_270954158.1">
    <property type="nucleotide sequence ID" value="NZ_JAQGLA010000125.1"/>
</dbReference>
<keyword evidence="2" id="KW-1185">Reference proteome</keyword>
<evidence type="ECO:0000313" key="2">
    <source>
        <dbReference type="Proteomes" id="UP001210380"/>
    </source>
</evidence>